<reference evidence="3 4" key="1">
    <citation type="submission" date="2015-05" db="EMBL/GenBank/DDBJ databases">
        <title>Distinctive expansion of gene families associated with plant cell wall degradation and secondary metabolism in the genomes of grapevine trunk pathogens.</title>
        <authorList>
            <person name="Lawrence D.P."/>
            <person name="Travadon R."/>
            <person name="Rolshausen P.E."/>
            <person name="Baumgartner K."/>
        </authorList>
    </citation>
    <scope>NUCLEOTIDE SEQUENCE [LARGE SCALE GENOMIC DNA]</scope>
    <source>
        <strain evidence="3">DA912</strain>
    </source>
</reference>
<dbReference type="SUPFAM" id="SSF51445">
    <property type="entry name" value="(Trans)glycosidases"/>
    <property type="match status" value="1"/>
</dbReference>
<dbReference type="GO" id="GO:0009277">
    <property type="term" value="C:fungal-type cell wall"/>
    <property type="evidence" value="ECO:0007669"/>
    <property type="project" value="TreeGrafter"/>
</dbReference>
<evidence type="ECO:0000256" key="1">
    <source>
        <dbReference type="SAM" id="MobiDB-lite"/>
    </source>
</evidence>
<dbReference type="InterPro" id="IPR053183">
    <property type="entry name" value="ASL1"/>
</dbReference>
<dbReference type="AlphaFoldDB" id="A0A0G2FHT4"/>
<evidence type="ECO:0000313" key="4">
    <source>
        <dbReference type="Proteomes" id="UP000034680"/>
    </source>
</evidence>
<reference evidence="3 4" key="2">
    <citation type="submission" date="2015-05" db="EMBL/GenBank/DDBJ databases">
        <authorList>
            <person name="Morales-Cruz A."/>
            <person name="Amrine K.C."/>
            <person name="Cantu D."/>
        </authorList>
    </citation>
    <scope>NUCLEOTIDE SEQUENCE [LARGE SCALE GENOMIC DNA]</scope>
    <source>
        <strain evidence="3">DA912</strain>
    </source>
</reference>
<proteinExistence type="predicted"/>
<dbReference type="Gene3D" id="2.60.110.10">
    <property type="entry name" value="Thaumatin"/>
    <property type="match status" value="1"/>
</dbReference>
<gene>
    <name evidence="3" type="ORF">UCDDA912_g06401</name>
</gene>
<evidence type="ECO:0000313" key="3">
    <source>
        <dbReference type="EMBL" id="KKY33691.1"/>
    </source>
</evidence>
<organism evidence="3 4">
    <name type="scientific">Diaporthe ampelina</name>
    <dbReference type="NCBI Taxonomy" id="1214573"/>
    <lineage>
        <taxon>Eukaryota</taxon>
        <taxon>Fungi</taxon>
        <taxon>Dikarya</taxon>
        <taxon>Ascomycota</taxon>
        <taxon>Pezizomycotina</taxon>
        <taxon>Sordariomycetes</taxon>
        <taxon>Sordariomycetidae</taxon>
        <taxon>Diaporthales</taxon>
        <taxon>Diaporthaceae</taxon>
        <taxon>Diaporthe</taxon>
    </lineage>
</organism>
<accession>A0A0G2FHT4</accession>
<dbReference type="InterPro" id="IPR017853">
    <property type="entry name" value="GH"/>
</dbReference>
<protein>
    <submittedName>
        <fullName evidence="3">Putative cell wall protein o-glucosyl hydrolase</fullName>
    </submittedName>
</protein>
<keyword evidence="4" id="KW-1185">Reference proteome</keyword>
<dbReference type="GO" id="GO:0071966">
    <property type="term" value="P:fungal-type cell wall polysaccharide metabolic process"/>
    <property type="evidence" value="ECO:0007669"/>
    <property type="project" value="TreeGrafter"/>
</dbReference>
<dbReference type="EMBL" id="LCUC01000236">
    <property type="protein sequence ID" value="KKY33691.1"/>
    <property type="molecule type" value="Genomic_DNA"/>
</dbReference>
<dbReference type="PANTHER" id="PTHR34154:SF3">
    <property type="entry name" value="ALKALI-SENSITIVE LINKAGE PROTEIN 1"/>
    <property type="match status" value="1"/>
</dbReference>
<dbReference type="SUPFAM" id="SSF49870">
    <property type="entry name" value="Osmotin, thaumatin-like protein"/>
    <property type="match status" value="1"/>
</dbReference>
<feature type="domain" description="Asl1-like glycosyl hydrolase catalytic" evidence="2">
    <location>
        <begin position="25"/>
        <end position="247"/>
    </location>
</feature>
<sequence length="512" mass="55635">MAPSKRGLGWPYDNQAGVFKPYDTAVKDHTLTWLFNWEMWKPKGFPAGLTYVPQVRTAAEAGKIDQFLGGLGKVGHFIGFNEPDHPGQANMSVSQAVQLWKQHVLPAKKKYGFKLGSPAMTNSAAGKKWLRDFLKQLGGDAQVDFIVVHWYGLDVNNLKQFIEDMHKTFNKPIWLNEFACSTFGGKVPSQQDVEKFEREALKYLDGEAFVEKYAWFGAATNNGSMGGVAVVNKLANNGNLTSVGKIYCAKPANQAARMTAFVASDAATESEEEAVGKPVTEKAVDDEPVATEPVATDSDTAESAAAGGEVVPQIQLNIMSRAVAAPAKPGIQLTNKSKKEETFHFFNNYWNGNGTAGANFDHPEKPTRLKPGASTFVELPESFKGRVQRGKLIPATWVEFQLSASNDHKAWGNISLQQGYDGPAMIRSTDGTNNSIGFTNDILPGAPKAARQKRSDGKECLASTMGNWMGGPNQAAIDYENKVVGQRKAYIVGGSGTVVVNSKNKRLAVEFC</sequence>
<dbReference type="Pfam" id="PF11790">
    <property type="entry name" value="Glyco_hydro_cc"/>
    <property type="match status" value="1"/>
</dbReference>
<feature type="region of interest" description="Disordered" evidence="1">
    <location>
        <begin position="267"/>
        <end position="306"/>
    </location>
</feature>
<dbReference type="STRING" id="1214573.A0A0G2FHT4"/>
<dbReference type="InterPro" id="IPR024655">
    <property type="entry name" value="Asl1_glyco_hydro_catalytic"/>
</dbReference>
<keyword evidence="3" id="KW-0378">Hydrolase</keyword>
<dbReference type="InterPro" id="IPR037176">
    <property type="entry name" value="Osmotin/thaumatin-like_sf"/>
</dbReference>
<dbReference type="Gene3D" id="3.20.20.80">
    <property type="entry name" value="Glycosidases"/>
    <property type="match status" value="1"/>
</dbReference>
<dbReference type="Proteomes" id="UP000034680">
    <property type="component" value="Unassembled WGS sequence"/>
</dbReference>
<dbReference type="PANTHER" id="PTHR34154">
    <property type="entry name" value="ALKALI-SENSITIVE LINKAGE PROTEIN 1"/>
    <property type="match status" value="1"/>
</dbReference>
<evidence type="ECO:0000259" key="2">
    <source>
        <dbReference type="Pfam" id="PF11790"/>
    </source>
</evidence>
<name>A0A0G2FHT4_9PEZI</name>
<dbReference type="GO" id="GO:0016787">
    <property type="term" value="F:hydrolase activity"/>
    <property type="evidence" value="ECO:0007669"/>
    <property type="project" value="UniProtKB-KW"/>
</dbReference>
<feature type="compositionally biased region" description="Low complexity" evidence="1">
    <location>
        <begin position="295"/>
        <end position="306"/>
    </location>
</feature>
<comment type="caution">
    <text evidence="3">The sequence shown here is derived from an EMBL/GenBank/DDBJ whole genome shotgun (WGS) entry which is preliminary data.</text>
</comment>
<dbReference type="OrthoDB" id="5959761at2759"/>